<keyword evidence="3" id="KW-0745">Spermidine biosynthesis</keyword>
<evidence type="ECO:0000256" key="5">
    <source>
        <dbReference type="PROSITE-ProRule" id="PRU00339"/>
    </source>
</evidence>
<dbReference type="SUPFAM" id="SSF53335">
    <property type="entry name" value="S-adenosyl-L-methionine-dependent methyltransferases"/>
    <property type="match status" value="1"/>
</dbReference>
<keyword evidence="7" id="KW-0812">Transmembrane</keyword>
<dbReference type="Proteomes" id="UP000319619">
    <property type="component" value="Unassembled WGS sequence"/>
</dbReference>
<dbReference type="Gene3D" id="1.20.1250.20">
    <property type="entry name" value="MFS general substrate transporter like domains"/>
    <property type="match status" value="1"/>
</dbReference>
<name>A0A532V4G8_UNCL8</name>
<feature type="repeat" description="TPR" evidence="5">
    <location>
        <begin position="869"/>
        <end position="902"/>
    </location>
</feature>
<keyword evidence="2 6" id="KW-0808">Transferase</keyword>
<dbReference type="NCBIfam" id="NF037959">
    <property type="entry name" value="MFS_SpdSyn"/>
    <property type="match status" value="2"/>
</dbReference>
<dbReference type="CDD" id="cd06174">
    <property type="entry name" value="MFS"/>
    <property type="match status" value="1"/>
</dbReference>
<organism evidence="9 10">
    <name type="scientific">candidate division LCP-89 bacterium B3_LCP</name>
    <dbReference type="NCBI Taxonomy" id="2012998"/>
    <lineage>
        <taxon>Bacteria</taxon>
        <taxon>Pseudomonadati</taxon>
        <taxon>Bacteria division LCP-89</taxon>
    </lineage>
</organism>
<keyword evidence="7" id="KW-0472">Membrane</keyword>
<dbReference type="Gene3D" id="1.25.40.10">
    <property type="entry name" value="Tetratricopeptide repeat domain"/>
    <property type="match status" value="1"/>
</dbReference>
<keyword evidence="5" id="KW-0802">TPR repeat</keyword>
<dbReference type="EMBL" id="NJBN01000001">
    <property type="protein sequence ID" value="TKJ42104.1"/>
    <property type="molecule type" value="Genomic_DNA"/>
</dbReference>
<dbReference type="InterPro" id="IPR011990">
    <property type="entry name" value="TPR-like_helical_dom_sf"/>
</dbReference>
<evidence type="ECO:0000259" key="8">
    <source>
        <dbReference type="PROSITE" id="PS51006"/>
    </source>
</evidence>
<evidence type="ECO:0000256" key="1">
    <source>
        <dbReference type="ARBA" id="ARBA00007867"/>
    </source>
</evidence>
<feature type="transmembrane region" description="Helical" evidence="7">
    <location>
        <begin position="381"/>
        <end position="401"/>
    </location>
</feature>
<evidence type="ECO:0000256" key="3">
    <source>
        <dbReference type="ARBA" id="ARBA00023066"/>
    </source>
</evidence>
<dbReference type="Gene3D" id="3.40.50.150">
    <property type="entry name" value="Vaccinia Virus protein VP39"/>
    <property type="match status" value="1"/>
</dbReference>
<feature type="transmembrane region" description="Helical" evidence="7">
    <location>
        <begin position="147"/>
        <end position="166"/>
    </location>
</feature>
<dbReference type="PROSITE" id="PS51006">
    <property type="entry name" value="PABS_2"/>
    <property type="match status" value="1"/>
</dbReference>
<feature type="transmembrane region" description="Helical" evidence="7">
    <location>
        <begin position="300"/>
        <end position="321"/>
    </location>
</feature>
<dbReference type="InterPro" id="IPR030374">
    <property type="entry name" value="PABS"/>
</dbReference>
<comment type="similarity">
    <text evidence="1">Belongs to the spermidine/spermine synthase family.</text>
</comment>
<comment type="caution">
    <text evidence="9">The sequence shown here is derived from an EMBL/GenBank/DDBJ whole genome shotgun (WGS) entry which is preliminary data.</text>
</comment>
<dbReference type="InterPro" id="IPR001045">
    <property type="entry name" value="Spermi_synthase"/>
</dbReference>
<evidence type="ECO:0000313" key="10">
    <source>
        <dbReference type="Proteomes" id="UP000319619"/>
    </source>
</evidence>
<feature type="transmembrane region" description="Helical" evidence="7">
    <location>
        <begin position="407"/>
        <end position="427"/>
    </location>
</feature>
<dbReference type="Pfam" id="PF01564">
    <property type="entry name" value="Spermine_synth"/>
    <property type="match status" value="1"/>
</dbReference>
<keyword evidence="4 6" id="KW-0620">Polyamine biosynthesis</keyword>
<dbReference type="SMART" id="SM00028">
    <property type="entry name" value="TPR"/>
    <property type="match status" value="3"/>
</dbReference>
<feature type="transmembrane region" description="Helical" evidence="7">
    <location>
        <begin position="34"/>
        <end position="56"/>
    </location>
</feature>
<feature type="transmembrane region" description="Helical" evidence="7">
    <location>
        <begin position="259"/>
        <end position="279"/>
    </location>
</feature>
<feature type="transmembrane region" description="Helical" evidence="7">
    <location>
        <begin position="434"/>
        <end position="455"/>
    </location>
</feature>
<comment type="caution">
    <text evidence="6">Lacks conserved residue(s) required for the propagation of feature annotation.</text>
</comment>
<protein>
    <recommendedName>
        <fullName evidence="8">PABS domain-containing protein</fullName>
    </recommendedName>
</protein>
<dbReference type="PANTHER" id="PTHR11558:SF11">
    <property type="entry name" value="SPERMIDINE SYNTHASE"/>
    <property type="match status" value="1"/>
</dbReference>
<evidence type="ECO:0000256" key="2">
    <source>
        <dbReference type="ARBA" id="ARBA00022679"/>
    </source>
</evidence>
<proteinExistence type="inferred from homology"/>
<feature type="transmembrane region" description="Helical" evidence="7">
    <location>
        <begin position="105"/>
        <end position="126"/>
    </location>
</feature>
<evidence type="ECO:0000256" key="4">
    <source>
        <dbReference type="ARBA" id="ARBA00023115"/>
    </source>
</evidence>
<dbReference type="PROSITE" id="PS50005">
    <property type="entry name" value="TPR"/>
    <property type="match status" value="2"/>
</dbReference>
<keyword evidence="7" id="KW-1133">Transmembrane helix</keyword>
<dbReference type="AlphaFoldDB" id="A0A532V4G8"/>
<sequence>MIGWYYLFFFLSGLTALVFETAFARQLNLIFGGTLPAVSVVLAVYLGGMALGAVFLGSRADHVSPLRLYGLLEIGVGVFALLAVILIPLIRNIYAAINPSGSRILIQSVLAVVILLPSTLLMGATLPAVSRGLTTLMKQRFSRLGGLYGVNTIGAASGTLLCGFFLLEHLGYMKTVIAAMFLNFAIGFFAIYLATRIKRPEKAPQLSRKPATELLRSPASRLQILLLVLAGFSGLAALGYEVVWFRILTFSIVADAHAFALMLGIYLLGIGGGSLIALIRFRIAERKTEEPAHLWAEFGVLEVGISVLAVVGFSTLIWMNVDMPRPDISDPSFWWKTLRNTIWQALVLILPTTLLLGYLFPLLVSLYTTNIKRFGGQVGKVLAANTAGSILGILGSGFILIPLVGIQVSLLILAIFSALVGLTALILGPISKGLRIATLSFCLVACILVFFQYPIQPHFGFLQIPNHENARLLYYHESSDQTVMVTEDRRGHNVRRLLLNQQQATATGLAGQRKNQLLGHLPLWANPEAKNALVICFGSGGTFGALGLYDLDRVDCVEICPSVIQAASYFTEWNGNVLEKPHVRVIIDDGRSYLLTTDELYDVITLEPMHPGLKGVTALYSREFYHEARKKLNPGGVICQWVPLYSMSGQDAKSLIRTALQVFPQSSFWLIGTEGILLCARDSLQIDWTWMNRMVDDEDIHRALHKVRLDDPWAVLSGYLLGPEKLKGFVGDAPIIRDDKPFTEYSIPRHQHVDPWEDILQLVEIRESPLELMYGMSDSAMILFSIEWEQNRKTWVNRDRGFAAYQQGDLPAARKYLEATYNSNPNDRYANYFLKELYWRYGIEFTKRGYMNEAVEAYQKACMLEPDDAHAHFYLANSLLNAGLRSDAAKEVQKALDLDPTISEAQRLLKRLRPNQ</sequence>
<feature type="transmembrane region" description="Helical" evidence="7">
    <location>
        <begin position="224"/>
        <end position="247"/>
    </location>
</feature>
<dbReference type="Pfam" id="PF13414">
    <property type="entry name" value="TPR_11"/>
    <property type="match status" value="1"/>
</dbReference>
<accession>A0A532V4G8</accession>
<dbReference type="SUPFAM" id="SSF103473">
    <property type="entry name" value="MFS general substrate transporter"/>
    <property type="match status" value="1"/>
</dbReference>
<dbReference type="SUPFAM" id="SSF48452">
    <property type="entry name" value="TPR-like"/>
    <property type="match status" value="1"/>
</dbReference>
<feature type="transmembrane region" description="Helical" evidence="7">
    <location>
        <begin position="341"/>
        <end position="369"/>
    </location>
</feature>
<feature type="transmembrane region" description="Helical" evidence="7">
    <location>
        <begin position="172"/>
        <end position="194"/>
    </location>
</feature>
<evidence type="ECO:0000256" key="7">
    <source>
        <dbReference type="SAM" id="Phobius"/>
    </source>
</evidence>
<reference evidence="9 10" key="1">
    <citation type="submission" date="2017-06" db="EMBL/GenBank/DDBJ databases">
        <title>Novel microbial phyla capable of carbon fixation and sulfur reduction in deep-sea sediments.</title>
        <authorList>
            <person name="Huang J."/>
            <person name="Baker B."/>
            <person name="Wang Y."/>
        </authorList>
    </citation>
    <scope>NUCLEOTIDE SEQUENCE [LARGE SCALE GENOMIC DNA]</scope>
    <source>
        <strain evidence="9">B3_LCP</strain>
    </source>
</reference>
<dbReference type="InterPro" id="IPR036259">
    <property type="entry name" value="MFS_trans_sf"/>
</dbReference>
<dbReference type="InterPro" id="IPR019734">
    <property type="entry name" value="TPR_rpt"/>
</dbReference>
<dbReference type="InterPro" id="IPR029063">
    <property type="entry name" value="SAM-dependent_MTases_sf"/>
</dbReference>
<evidence type="ECO:0000313" key="9">
    <source>
        <dbReference type="EMBL" id="TKJ42104.1"/>
    </source>
</evidence>
<dbReference type="PANTHER" id="PTHR11558">
    <property type="entry name" value="SPERMIDINE/SPERMINE SYNTHASE"/>
    <property type="match status" value="1"/>
</dbReference>
<dbReference type="CDD" id="cd02440">
    <property type="entry name" value="AdoMet_MTases"/>
    <property type="match status" value="1"/>
</dbReference>
<dbReference type="GO" id="GO:0005829">
    <property type="term" value="C:cytosol"/>
    <property type="evidence" value="ECO:0007669"/>
    <property type="project" value="TreeGrafter"/>
</dbReference>
<feature type="transmembrane region" description="Helical" evidence="7">
    <location>
        <begin position="68"/>
        <end position="90"/>
    </location>
</feature>
<dbReference type="GO" id="GO:0008295">
    <property type="term" value="P:spermidine biosynthetic process"/>
    <property type="evidence" value="ECO:0007669"/>
    <property type="project" value="UniProtKB-KW"/>
</dbReference>
<dbReference type="GO" id="GO:0004766">
    <property type="term" value="F:spermidine synthase activity"/>
    <property type="evidence" value="ECO:0007669"/>
    <property type="project" value="TreeGrafter"/>
</dbReference>
<gene>
    <name evidence="9" type="ORF">CEE37_00045</name>
</gene>
<feature type="domain" description="PABS" evidence="8">
    <location>
        <begin position="447"/>
        <end position="697"/>
    </location>
</feature>
<feature type="repeat" description="TPR" evidence="5">
    <location>
        <begin position="835"/>
        <end position="868"/>
    </location>
</feature>
<evidence type="ECO:0000256" key="6">
    <source>
        <dbReference type="PROSITE-ProRule" id="PRU00354"/>
    </source>
</evidence>